<protein>
    <submittedName>
        <fullName evidence="1">Deazaflavin-dependent oxidoreductase (Nitroreductase family)</fullName>
    </submittedName>
</protein>
<dbReference type="Gene3D" id="2.30.110.10">
    <property type="entry name" value="Electron Transport, Fmn-binding Protein, Chain A"/>
    <property type="match status" value="1"/>
</dbReference>
<dbReference type="NCBIfam" id="TIGR00026">
    <property type="entry name" value="hi_GC_TIGR00026"/>
    <property type="match status" value="1"/>
</dbReference>
<proteinExistence type="predicted"/>
<dbReference type="AlphaFoldDB" id="A0A370GTR4"/>
<dbReference type="RefSeq" id="WP_068022191.1">
    <property type="nucleotide sequence ID" value="NZ_QQAZ01000009.1"/>
</dbReference>
<sequence length="131" mass="14562">MVTTNGSLPSYFPKWMDRAGERYLNPCMRRVAPSLPGYAVIEHVGRKSGKRYETPVSVFRNGRLFAVVLLHGETNWARNVIAAGQAQLRYRGGTVTLRNPRVLQPHQATTDVPRIAQLANRAAGIIAFDTT</sequence>
<name>A0A370GTR4_9NOCA</name>
<evidence type="ECO:0000313" key="2">
    <source>
        <dbReference type="Proteomes" id="UP000255355"/>
    </source>
</evidence>
<dbReference type="Pfam" id="PF04075">
    <property type="entry name" value="F420H2_quin_red"/>
    <property type="match status" value="1"/>
</dbReference>
<dbReference type="OrthoDB" id="4377327at2"/>
<keyword evidence="2" id="KW-1185">Reference proteome</keyword>
<dbReference type="STRING" id="1210089.GCA_001613165_04232"/>
<dbReference type="Proteomes" id="UP000255355">
    <property type="component" value="Unassembled WGS sequence"/>
</dbReference>
<gene>
    <name evidence="1" type="ORF">DFR68_10986</name>
</gene>
<organism evidence="1 2">
    <name type="scientific">Nocardia mexicana</name>
    <dbReference type="NCBI Taxonomy" id="279262"/>
    <lineage>
        <taxon>Bacteria</taxon>
        <taxon>Bacillati</taxon>
        <taxon>Actinomycetota</taxon>
        <taxon>Actinomycetes</taxon>
        <taxon>Mycobacteriales</taxon>
        <taxon>Nocardiaceae</taxon>
        <taxon>Nocardia</taxon>
    </lineage>
</organism>
<reference evidence="1 2" key="1">
    <citation type="submission" date="2018-07" db="EMBL/GenBank/DDBJ databases">
        <title>Genomic Encyclopedia of Type Strains, Phase IV (KMG-IV): sequencing the most valuable type-strain genomes for metagenomic binning, comparative biology and taxonomic classification.</title>
        <authorList>
            <person name="Goeker M."/>
        </authorList>
    </citation>
    <scope>NUCLEOTIDE SEQUENCE [LARGE SCALE GENOMIC DNA]</scope>
    <source>
        <strain evidence="1 2">DSM 44952</strain>
    </source>
</reference>
<dbReference type="EMBL" id="QQAZ01000009">
    <property type="protein sequence ID" value="RDI47088.1"/>
    <property type="molecule type" value="Genomic_DNA"/>
</dbReference>
<dbReference type="InterPro" id="IPR012349">
    <property type="entry name" value="Split_barrel_FMN-bd"/>
</dbReference>
<dbReference type="GO" id="GO:0016491">
    <property type="term" value="F:oxidoreductase activity"/>
    <property type="evidence" value="ECO:0007669"/>
    <property type="project" value="InterPro"/>
</dbReference>
<evidence type="ECO:0000313" key="1">
    <source>
        <dbReference type="EMBL" id="RDI47088.1"/>
    </source>
</evidence>
<dbReference type="InterPro" id="IPR004378">
    <property type="entry name" value="F420H2_quin_Rdtase"/>
</dbReference>
<comment type="caution">
    <text evidence="1">The sequence shown here is derived from an EMBL/GenBank/DDBJ whole genome shotgun (WGS) entry which is preliminary data.</text>
</comment>
<accession>A0A370GTR4</accession>